<proteinExistence type="predicted"/>
<evidence type="ECO:0000313" key="3">
    <source>
        <dbReference type="Proteomes" id="UP000321947"/>
    </source>
</evidence>
<dbReference type="EMBL" id="SSTD01012249">
    <property type="protein sequence ID" value="TYK08818.1"/>
    <property type="molecule type" value="Genomic_DNA"/>
</dbReference>
<dbReference type="AlphaFoldDB" id="A0A5D3CC98"/>
<sequence length="137" mass="15915">MRDGDESFSLPRLSGVEAKRRIDFRRCSLVKEERQRYSVALCGMEAVSYYLIFKEVFVMSYNMHGMEISFTKLYGMLKTVELNIKSSLEVLMVQKGKNPKKRGSTSRKRTEEEQGKCPIDFRTKNSRLTLAKDEVDL</sequence>
<accession>A0A5D3CC98</accession>
<name>A0A5D3CC98_CUCMM</name>
<protein>
    <submittedName>
        <fullName evidence="2">Protein phosphatase 2C 35</fullName>
    </submittedName>
</protein>
<reference evidence="2 3" key="1">
    <citation type="submission" date="2019-08" db="EMBL/GenBank/DDBJ databases">
        <title>Draft genome sequences of two oriental melons (Cucumis melo L. var makuwa).</title>
        <authorList>
            <person name="Kwon S.-Y."/>
        </authorList>
    </citation>
    <scope>NUCLEOTIDE SEQUENCE [LARGE SCALE GENOMIC DNA]</scope>
    <source>
        <strain evidence="3">cv. Chang Bougi</strain>
        <tissue evidence="2">Leaf</tissue>
    </source>
</reference>
<comment type="caution">
    <text evidence="2">The sequence shown here is derived from an EMBL/GenBank/DDBJ whole genome shotgun (WGS) entry which is preliminary data.</text>
</comment>
<dbReference type="Proteomes" id="UP000321947">
    <property type="component" value="Unassembled WGS sequence"/>
</dbReference>
<feature type="region of interest" description="Disordered" evidence="1">
    <location>
        <begin position="95"/>
        <end position="118"/>
    </location>
</feature>
<evidence type="ECO:0000313" key="2">
    <source>
        <dbReference type="EMBL" id="TYK08818.1"/>
    </source>
</evidence>
<gene>
    <name evidence="2" type="ORF">E5676_scaffold796G00250</name>
</gene>
<feature type="compositionally biased region" description="Basic residues" evidence="1">
    <location>
        <begin position="97"/>
        <end position="107"/>
    </location>
</feature>
<feature type="compositionally biased region" description="Basic and acidic residues" evidence="1">
    <location>
        <begin position="108"/>
        <end position="118"/>
    </location>
</feature>
<organism evidence="2 3">
    <name type="scientific">Cucumis melo var. makuwa</name>
    <name type="common">Oriental melon</name>
    <dbReference type="NCBI Taxonomy" id="1194695"/>
    <lineage>
        <taxon>Eukaryota</taxon>
        <taxon>Viridiplantae</taxon>
        <taxon>Streptophyta</taxon>
        <taxon>Embryophyta</taxon>
        <taxon>Tracheophyta</taxon>
        <taxon>Spermatophyta</taxon>
        <taxon>Magnoliopsida</taxon>
        <taxon>eudicotyledons</taxon>
        <taxon>Gunneridae</taxon>
        <taxon>Pentapetalae</taxon>
        <taxon>rosids</taxon>
        <taxon>fabids</taxon>
        <taxon>Cucurbitales</taxon>
        <taxon>Cucurbitaceae</taxon>
        <taxon>Benincaseae</taxon>
        <taxon>Cucumis</taxon>
    </lineage>
</organism>
<evidence type="ECO:0000256" key="1">
    <source>
        <dbReference type="SAM" id="MobiDB-lite"/>
    </source>
</evidence>